<dbReference type="SUPFAM" id="SSF161219">
    <property type="entry name" value="CHY zinc finger-like"/>
    <property type="match status" value="1"/>
</dbReference>
<organism evidence="21 22">
    <name type="scientific">Rosa chinensis</name>
    <name type="common">China rose</name>
    <dbReference type="NCBI Taxonomy" id="74649"/>
    <lineage>
        <taxon>Eukaryota</taxon>
        <taxon>Viridiplantae</taxon>
        <taxon>Streptophyta</taxon>
        <taxon>Embryophyta</taxon>
        <taxon>Tracheophyta</taxon>
        <taxon>Spermatophyta</taxon>
        <taxon>Magnoliopsida</taxon>
        <taxon>eudicotyledons</taxon>
        <taxon>Gunneridae</taxon>
        <taxon>Pentapetalae</taxon>
        <taxon>rosids</taxon>
        <taxon>fabids</taxon>
        <taxon>Rosales</taxon>
        <taxon>Rosaceae</taxon>
        <taxon>Rosoideae</taxon>
        <taxon>Rosoideae incertae sedis</taxon>
        <taxon>Rosa</taxon>
    </lineage>
</organism>
<dbReference type="PANTHER" id="PTHR21319">
    <property type="entry name" value="RING FINGER AND CHY ZINC FINGER DOMAIN-CONTAINING PROTEIN 1"/>
    <property type="match status" value="1"/>
</dbReference>
<dbReference type="PROSITE" id="PS51270">
    <property type="entry name" value="ZF_CTCHY"/>
    <property type="match status" value="1"/>
</dbReference>
<evidence type="ECO:0000256" key="4">
    <source>
        <dbReference type="ARBA" id="ARBA00022598"/>
    </source>
</evidence>
<reference evidence="21 22" key="1">
    <citation type="journal article" date="2018" name="Nat. Genet.">
        <title>The Rosa genome provides new insights in the design of modern roses.</title>
        <authorList>
            <person name="Bendahmane M."/>
        </authorList>
    </citation>
    <scope>NUCLEOTIDE SEQUENCE [LARGE SCALE GENOMIC DNA]</scope>
    <source>
        <strain evidence="22">cv. Old Blush</strain>
    </source>
</reference>
<dbReference type="Gene3D" id="2.20.28.10">
    <property type="match status" value="1"/>
</dbReference>
<evidence type="ECO:0000313" key="22">
    <source>
        <dbReference type="Proteomes" id="UP000238479"/>
    </source>
</evidence>
<dbReference type="PANTHER" id="PTHR21319:SF39">
    <property type="entry name" value="ZINC FINGER PROTEIN"/>
    <property type="match status" value="1"/>
</dbReference>
<protein>
    <submittedName>
        <fullName evidence="21">Putative aminoacyltransferase, E1 ubiquitin-activating enzyme</fullName>
        <ecNumber evidence="21">2.3.2.-</ecNumber>
        <ecNumber evidence="21">6.2.1.45</ecNumber>
    </submittedName>
</protein>
<comment type="pathway">
    <text evidence="3">Protein modification; protein ubiquitination.</text>
</comment>
<dbReference type="Gramene" id="PRQ16081">
    <property type="protein sequence ID" value="PRQ16081"/>
    <property type="gene ID" value="RchiOBHm_Chr7g0180341"/>
</dbReference>
<comment type="subcellular location">
    <subcellularLocation>
        <location evidence="2">Membrane</location>
        <topology evidence="2">Single-pass membrane protein</topology>
    </subcellularLocation>
    <subcellularLocation>
        <location evidence="1">Nucleus</location>
    </subcellularLocation>
</comment>
<dbReference type="FunFam" id="1.20.120.520:FF:000009">
    <property type="entry name" value="Zinc finger protein BRUTUS"/>
    <property type="match status" value="1"/>
</dbReference>
<feature type="compositionally biased region" description="Basic and acidic residues" evidence="17">
    <location>
        <begin position="1"/>
        <end position="10"/>
    </location>
</feature>
<keyword evidence="8" id="KW-0833">Ubl conjugation pathway</keyword>
<dbReference type="GO" id="GO:0006511">
    <property type="term" value="P:ubiquitin-dependent protein catabolic process"/>
    <property type="evidence" value="ECO:0007669"/>
    <property type="project" value="TreeGrafter"/>
</dbReference>
<evidence type="ECO:0000259" key="20">
    <source>
        <dbReference type="PROSITE" id="PS51270"/>
    </source>
</evidence>
<dbReference type="PROSITE" id="PS51266">
    <property type="entry name" value="ZF_CHY"/>
    <property type="match status" value="1"/>
</dbReference>
<keyword evidence="6" id="KW-0479">Metal-binding</keyword>
<dbReference type="Pfam" id="PF01814">
    <property type="entry name" value="Hemerythrin"/>
    <property type="match status" value="1"/>
</dbReference>
<feature type="domain" description="RING-type" evidence="18">
    <location>
        <begin position="1150"/>
        <end position="1191"/>
    </location>
</feature>
<evidence type="ECO:0000259" key="18">
    <source>
        <dbReference type="PROSITE" id="PS50089"/>
    </source>
</evidence>
<keyword evidence="12" id="KW-0472">Membrane</keyword>
<dbReference type="GO" id="GO:0061630">
    <property type="term" value="F:ubiquitin protein ligase activity"/>
    <property type="evidence" value="ECO:0007669"/>
    <property type="project" value="UniProtKB-ARBA"/>
</dbReference>
<dbReference type="InterPro" id="IPR037274">
    <property type="entry name" value="Znf_CHY_sf"/>
</dbReference>
<feature type="domain" description="CTCHY-type" evidence="20">
    <location>
        <begin position="1086"/>
        <end position="1149"/>
    </location>
</feature>
<dbReference type="FunFam" id="3.30.40.10:FF:000208">
    <property type="entry name" value="Zinc finger protein-related isoform 1"/>
    <property type="match status" value="1"/>
</dbReference>
<keyword evidence="9" id="KW-0862">Zinc</keyword>
<dbReference type="Pfam" id="PF13639">
    <property type="entry name" value="zf-RING_2"/>
    <property type="match status" value="1"/>
</dbReference>
<accession>A0A2P6P2C7</accession>
<keyword evidence="13" id="KW-0539">Nucleus</keyword>
<dbReference type="OMA" id="ICHEDIF"/>
<keyword evidence="4 21" id="KW-0436">Ligase</keyword>
<dbReference type="SUPFAM" id="SSF161245">
    <property type="entry name" value="Zinc hairpin stack"/>
    <property type="match status" value="1"/>
</dbReference>
<dbReference type="Pfam" id="PF14599">
    <property type="entry name" value="zinc_ribbon_6"/>
    <property type="match status" value="1"/>
</dbReference>
<evidence type="ECO:0000256" key="12">
    <source>
        <dbReference type="ARBA" id="ARBA00023136"/>
    </source>
</evidence>
<keyword evidence="7 16" id="KW-0863">Zinc-finger</keyword>
<evidence type="ECO:0000256" key="8">
    <source>
        <dbReference type="ARBA" id="ARBA00022786"/>
    </source>
</evidence>
<comment type="function">
    <text evidence="14">Probable E3 ubiquitin-protein ligase that may regulate the response to iron deficiency and thus contributes to iron homeostasis.</text>
</comment>
<comment type="caution">
    <text evidence="21">The sequence shown here is derived from an EMBL/GenBank/DDBJ whole genome shotgun (WGS) entry which is preliminary data.</text>
</comment>
<evidence type="ECO:0000256" key="3">
    <source>
        <dbReference type="ARBA" id="ARBA00004906"/>
    </source>
</evidence>
<dbReference type="STRING" id="74649.A0A2P6P2C7"/>
<evidence type="ECO:0000313" key="21">
    <source>
        <dbReference type="EMBL" id="PRQ16081.1"/>
    </source>
</evidence>
<dbReference type="EC" id="6.2.1.45" evidence="21"/>
<dbReference type="InterPro" id="IPR012312">
    <property type="entry name" value="Hemerythrin-like"/>
</dbReference>
<keyword evidence="11" id="KW-0408">Iron</keyword>
<dbReference type="InterPro" id="IPR008913">
    <property type="entry name" value="Znf_CHY"/>
</dbReference>
<dbReference type="Gene3D" id="3.30.40.10">
    <property type="entry name" value="Zinc/RING finger domain, C3HC4 (zinc finger)"/>
    <property type="match status" value="1"/>
</dbReference>
<evidence type="ECO:0000256" key="14">
    <source>
        <dbReference type="ARBA" id="ARBA00053847"/>
    </source>
</evidence>
<evidence type="ECO:0000256" key="13">
    <source>
        <dbReference type="ARBA" id="ARBA00023242"/>
    </source>
</evidence>
<evidence type="ECO:0000256" key="17">
    <source>
        <dbReference type="SAM" id="MobiDB-lite"/>
    </source>
</evidence>
<keyword evidence="10" id="KW-1133">Transmembrane helix</keyword>
<sequence length="1256" mass="143771">MGGDRHDTTRPECSSSSSSSSSESQRVRLSQTPILLLVCFHKAMRAELADLRHVTEAALDGGFRGRGFVLDVLRRFEFLKLAYKYHCSAEDEVIFRALDGRTKNIACTYSLEHRSIDGLFESIFSRLDVLLEESKDISKEFQELVFCIGTLQAFICQHMVKEEEQVFPLLLQQFSVMEQASLVWQFMCSIPLVLLEDLLPWMISSLQTDEKEEVIHCIKEIVPDEKYLQEVVSSWLANKGQARHTGDDESADMKKLLKSHSPKRFFKENWSCMKKDSIQTDTGYSPVDGLHLWHGAIRKDLEKIMGELYQLRSSANFLDIDSIVVQLKFLADVLTFYSNALEKLVHPVLSELVNGCPYPSIEKFPNERLLESLQNLLYHSLENGTPLGKFVEKLCREFECLVVLVRKHFAVHETEVFPIIRKNCSHEMQQQLVYVSLHIMPLGLLKCVTTWFSACLSEDESRSILSSMKQRDFVVNESFVSLLHEWFRIGHSGKTSIENFREDLQQIFKSRCTFLCNQLHASACSSVSSNMQHQGKSNTGVMELISSNKGKNSMPYSSSFAPDSSKYSEMTNSRGINLQVYFSGMKTSYHISESLSGENLSGYGLHEPKPIDLIFFFHKALRKDLDYLVLGSAELAENAASLTNFCRRFSLIQFLHQIHSEAEDEVAFPALEAKGKCQNISQSYTLDHKLEVELFQKISFILDEMSKLHFSVSMVDSNTMDQMSPKHYQLCMRLHGICKSMSKLLTDHIHREEVELWPLFRECFSIEEQERIVGCILGRTEAKILQDMIPWLMESLTPEEQHAMISIWRQVTRNTMFDEWLKEWWEGYDAGKVVQESSLPPSKTVDPLDVVSTYLCGLDEQERSIFNRNIDFPEKDSPDTNTKPLQISEVNHKLRDADNHQCNYNSTEAGSLAEGKKMKYEDIENAIDQINDPGQLFQASQKTAYCECLLTLSQEDLLTAISKISRDSSLDPQKKPYMMQSLLSSHWRVRQHSQLTVASNGKEFPGQHPSYQDPFGLKFGCKHYKRNCKLVAPCCNQIYTCIRCHDEMADHTIDRRSVTKMMCMNCLKIQPIGPTCSTASCSDLSMARYFCKICKIFDDERMIYHCPYCNLCRVGKGLGIDYFHCMTCNACMSCSLFKHTCREKSFMDNCPICHEDIFTSNSPVKALPCGHSMHSTCFQAYTFTNYTCPICGKSLGDMQMLFRMYDAYLAGEKLPDEYSGRTQAILCNDCEKKGTAPFHWLYHKCSSCGSYNTRLL</sequence>
<keyword evidence="22" id="KW-1185">Reference proteome</keyword>
<comment type="subunit">
    <text evidence="15">Binds zinc and iron ions.</text>
</comment>
<dbReference type="PROSITE" id="PS50089">
    <property type="entry name" value="ZF_RING_2"/>
    <property type="match status" value="1"/>
</dbReference>
<dbReference type="InterPro" id="IPR037275">
    <property type="entry name" value="Znf_CTCHY_sf"/>
</dbReference>
<evidence type="ECO:0000256" key="9">
    <source>
        <dbReference type="ARBA" id="ARBA00022833"/>
    </source>
</evidence>
<dbReference type="InterPro" id="IPR017921">
    <property type="entry name" value="Znf_CTCHY"/>
</dbReference>
<feature type="domain" description="CHY-type" evidence="19">
    <location>
        <begin position="1014"/>
        <end position="1083"/>
    </location>
</feature>
<feature type="compositionally biased region" description="Low complexity" evidence="17">
    <location>
        <begin position="14"/>
        <end position="24"/>
    </location>
</feature>
<dbReference type="Gene3D" id="1.20.120.520">
    <property type="entry name" value="nmb1532 protein domain like"/>
    <property type="match status" value="3"/>
</dbReference>
<evidence type="ECO:0000256" key="7">
    <source>
        <dbReference type="ARBA" id="ARBA00022771"/>
    </source>
</evidence>
<dbReference type="CDD" id="cd12108">
    <property type="entry name" value="Hr-like"/>
    <property type="match status" value="2"/>
</dbReference>
<dbReference type="GO" id="GO:0005634">
    <property type="term" value="C:nucleus"/>
    <property type="evidence" value="ECO:0007669"/>
    <property type="project" value="UniProtKB-SubCell"/>
</dbReference>
<dbReference type="GO" id="GO:0016020">
    <property type="term" value="C:membrane"/>
    <property type="evidence" value="ECO:0007669"/>
    <property type="project" value="UniProtKB-SubCell"/>
</dbReference>
<gene>
    <name evidence="21" type="ORF">RchiOBHm_Chr7g0180341</name>
</gene>
<dbReference type="AlphaFoldDB" id="A0A2P6P2C7"/>
<dbReference type="SMART" id="SM00184">
    <property type="entry name" value="RING"/>
    <property type="match status" value="1"/>
</dbReference>
<keyword evidence="21" id="KW-0808">Transferase</keyword>
<dbReference type="OrthoDB" id="411372at2759"/>
<evidence type="ECO:0000256" key="11">
    <source>
        <dbReference type="ARBA" id="ARBA00023004"/>
    </source>
</evidence>
<dbReference type="InterPro" id="IPR039512">
    <property type="entry name" value="RCHY1_zinc-ribbon"/>
</dbReference>
<keyword evidence="5" id="KW-0812">Transmembrane</keyword>
<dbReference type="EC" id="2.3.2.-" evidence="21"/>
<dbReference type="Proteomes" id="UP000238479">
    <property type="component" value="Chromosome 7"/>
</dbReference>
<evidence type="ECO:0000256" key="10">
    <source>
        <dbReference type="ARBA" id="ARBA00022989"/>
    </source>
</evidence>
<dbReference type="SUPFAM" id="SSF57850">
    <property type="entry name" value="RING/U-box"/>
    <property type="match status" value="1"/>
</dbReference>
<proteinExistence type="predicted"/>
<evidence type="ECO:0000256" key="5">
    <source>
        <dbReference type="ARBA" id="ARBA00022692"/>
    </source>
</evidence>
<dbReference type="InterPro" id="IPR001841">
    <property type="entry name" value="Znf_RING"/>
</dbReference>
<evidence type="ECO:0000259" key="19">
    <source>
        <dbReference type="PROSITE" id="PS51266"/>
    </source>
</evidence>
<dbReference type="GO" id="GO:0034756">
    <property type="term" value="P:regulation of iron ion transport"/>
    <property type="evidence" value="ECO:0007669"/>
    <property type="project" value="UniProtKB-ARBA"/>
</dbReference>
<dbReference type="EMBL" id="PDCK01000045">
    <property type="protein sequence ID" value="PRQ16081.1"/>
    <property type="molecule type" value="Genomic_DNA"/>
</dbReference>
<dbReference type="InterPro" id="IPR013083">
    <property type="entry name" value="Znf_RING/FYVE/PHD"/>
</dbReference>
<dbReference type="GO" id="GO:0098711">
    <property type="term" value="P:iron ion import across plasma membrane"/>
    <property type="evidence" value="ECO:0007669"/>
    <property type="project" value="UniProtKB-ARBA"/>
</dbReference>
<evidence type="ECO:0000256" key="2">
    <source>
        <dbReference type="ARBA" id="ARBA00004167"/>
    </source>
</evidence>
<feature type="region of interest" description="Disordered" evidence="17">
    <location>
        <begin position="1"/>
        <end position="26"/>
    </location>
</feature>
<dbReference type="Pfam" id="PF05495">
    <property type="entry name" value="zf-CHY"/>
    <property type="match status" value="1"/>
</dbReference>
<evidence type="ECO:0000256" key="6">
    <source>
        <dbReference type="ARBA" id="ARBA00022723"/>
    </source>
</evidence>
<evidence type="ECO:0000256" key="16">
    <source>
        <dbReference type="PROSITE-ProRule" id="PRU00601"/>
    </source>
</evidence>
<dbReference type="CDD" id="cd16464">
    <property type="entry name" value="RING-H2_Pirh2-like"/>
    <property type="match status" value="1"/>
</dbReference>
<name>A0A2P6P2C7_ROSCH</name>
<dbReference type="GO" id="GO:0004839">
    <property type="term" value="F:ubiquitin activating enzyme activity"/>
    <property type="evidence" value="ECO:0007669"/>
    <property type="project" value="UniProtKB-EC"/>
</dbReference>
<evidence type="ECO:0000256" key="1">
    <source>
        <dbReference type="ARBA" id="ARBA00004123"/>
    </source>
</evidence>
<evidence type="ECO:0000256" key="15">
    <source>
        <dbReference type="ARBA" id="ARBA00063786"/>
    </source>
</evidence>
<dbReference type="GO" id="GO:0008270">
    <property type="term" value="F:zinc ion binding"/>
    <property type="evidence" value="ECO:0007669"/>
    <property type="project" value="UniProtKB-KW"/>
</dbReference>
<keyword evidence="21" id="KW-0012">Acyltransferase</keyword>